<dbReference type="AlphaFoldDB" id="A0A9N9EEU7"/>
<reference evidence="1" key="1">
    <citation type="submission" date="2021-06" db="EMBL/GenBank/DDBJ databases">
        <authorList>
            <person name="Kallberg Y."/>
            <person name="Tangrot J."/>
            <person name="Rosling A."/>
        </authorList>
    </citation>
    <scope>NUCLEOTIDE SEQUENCE</scope>
    <source>
        <strain evidence="1">BR232B</strain>
    </source>
</reference>
<dbReference type="EMBL" id="CAJVPI010004955">
    <property type="protein sequence ID" value="CAG8671076.1"/>
    <property type="molecule type" value="Genomic_DNA"/>
</dbReference>
<comment type="caution">
    <text evidence="1">The sequence shown here is derived from an EMBL/GenBank/DDBJ whole genome shotgun (WGS) entry which is preliminary data.</text>
</comment>
<name>A0A9N9EEU7_9GLOM</name>
<feature type="non-terminal residue" evidence="1">
    <location>
        <position position="1"/>
    </location>
</feature>
<gene>
    <name evidence="1" type="ORF">PBRASI_LOCUS11307</name>
</gene>
<evidence type="ECO:0000313" key="2">
    <source>
        <dbReference type="Proteomes" id="UP000789739"/>
    </source>
</evidence>
<sequence length="136" mass="15512">MSSPHTDNPDTDVDPFRFVINNMFELNLTDNERVSLSLYFTKFHDQAIGAAEVLPHFRNAEGKIKYLRSLLQLGKRKASEEKTIPSKYINMHIGAVNVTHTDVGRFWEALQLMEIDDEDMFLSLPTGIFFCDGASQ</sequence>
<dbReference type="Proteomes" id="UP000789739">
    <property type="component" value="Unassembled WGS sequence"/>
</dbReference>
<accession>A0A9N9EEU7</accession>
<protein>
    <submittedName>
        <fullName evidence="1">3347_t:CDS:1</fullName>
    </submittedName>
</protein>
<evidence type="ECO:0000313" key="1">
    <source>
        <dbReference type="EMBL" id="CAG8671076.1"/>
    </source>
</evidence>
<keyword evidence="2" id="KW-1185">Reference proteome</keyword>
<organism evidence="1 2">
    <name type="scientific">Paraglomus brasilianum</name>
    <dbReference type="NCBI Taxonomy" id="144538"/>
    <lineage>
        <taxon>Eukaryota</taxon>
        <taxon>Fungi</taxon>
        <taxon>Fungi incertae sedis</taxon>
        <taxon>Mucoromycota</taxon>
        <taxon>Glomeromycotina</taxon>
        <taxon>Glomeromycetes</taxon>
        <taxon>Paraglomerales</taxon>
        <taxon>Paraglomeraceae</taxon>
        <taxon>Paraglomus</taxon>
    </lineage>
</organism>
<proteinExistence type="predicted"/>